<dbReference type="EC" id="3.1.27.-" evidence="4"/>
<dbReference type="Gene3D" id="3.90.730.10">
    <property type="entry name" value="Ribonuclease T2-like"/>
    <property type="match status" value="1"/>
</dbReference>
<keyword evidence="3" id="KW-0732">Signal</keyword>
<dbReference type="Proteomes" id="UP000244924">
    <property type="component" value="Unassembled WGS sequence"/>
</dbReference>
<reference evidence="4 5" key="1">
    <citation type="submission" date="2018-03" db="EMBL/GenBank/DDBJ databases">
        <authorList>
            <person name="Keele B.F."/>
        </authorList>
    </citation>
    <scope>NUCLEOTIDE SEQUENCE [LARGE SCALE GENOMIC DNA]</scope>
    <source>
        <strain evidence="4 5">CECT 8626</strain>
    </source>
</reference>
<proteinExistence type="inferred from homology"/>
<feature type="signal peptide" evidence="3">
    <location>
        <begin position="1"/>
        <end position="16"/>
    </location>
</feature>
<dbReference type="InterPro" id="IPR001568">
    <property type="entry name" value="RNase_T2-like"/>
</dbReference>
<dbReference type="GO" id="GO:0016787">
    <property type="term" value="F:hydrolase activity"/>
    <property type="evidence" value="ECO:0007669"/>
    <property type="project" value="UniProtKB-KW"/>
</dbReference>
<dbReference type="Pfam" id="PF00445">
    <property type="entry name" value="Ribonuclease_T2"/>
    <property type="match status" value="1"/>
</dbReference>
<dbReference type="EMBL" id="OMOQ01000003">
    <property type="protein sequence ID" value="SPH24526.1"/>
    <property type="molecule type" value="Genomic_DNA"/>
</dbReference>
<dbReference type="PANTHER" id="PTHR11240:SF22">
    <property type="entry name" value="RIBONUCLEASE T2"/>
    <property type="match status" value="1"/>
</dbReference>
<dbReference type="RefSeq" id="WP_108854515.1">
    <property type="nucleotide sequence ID" value="NZ_OMOQ01000003.1"/>
</dbReference>
<sequence>MRWIVALLLAALPAYADGERAGEFDYYVLALSWSPSYCALEGDARGDDQCHPRHDYGFTLHGLWPQYEQGWPSNCRTQERNPSRADTAAMADIMGSAGLAWYQWKKHGRCSGLSSDDYFAAARRAYEQVNPPDVFAPLDRDVKLPASVVEEAFVEANAGLEASMITIICRAGRIREARICLTRDLNFRACGEDVARDCRMPDALMEAVR</sequence>
<evidence type="ECO:0000313" key="5">
    <source>
        <dbReference type="Proteomes" id="UP000244924"/>
    </source>
</evidence>
<keyword evidence="5" id="KW-1185">Reference proteome</keyword>
<dbReference type="GO" id="GO:0006401">
    <property type="term" value="P:RNA catabolic process"/>
    <property type="evidence" value="ECO:0007669"/>
    <property type="project" value="UniProtKB-ARBA"/>
</dbReference>
<feature type="chain" id="PRO_5015315141" evidence="3">
    <location>
        <begin position="17"/>
        <end position="209"/>
    </location>
</feature>
<dbReference type="InterPro" id="IPR018188">
    <property type="entry name" value="RNase_T2_His_AS_1"/>
</dbReference>
<protein>
    <submittedName>
        <fullName evidence="4">Ribonuclease</fullName>
        <ecNumber evidence="4">3.1.27.-</ecNumber>
    </submittedName>
</protein>
<dbReference type="GO" id="GO:0003723">
    <property type="term" value="F:RNA binding"/>
    <property type="evidence" value="ECO:0007669"/>
    <property type="project" value="InterPro"/>
</dbReference>
<dbReference type="InterPro" id="IPR033130">
    <property type="entry name" value="RNase_T2_His_AS_2"/>
</dbReference>
<comment type="similarity">
    <text evidence="1 2">Belongs to the RNase T2 family.</text>
</comment>
<evidence type="ECO:0000313" key="4">
    <source>
        <dbReference type="EMBL" id="SPH24526.1"/>
    </source>
</evidence>
<dbReference type="PROSITE" id="PS00531">
    <property type="entry name" value="RNASE_T2_2"/>
    <property type="match status" value="1"/>
</dbReference>
<dbReference type="AlphaFoldDB" id="A0A2R8BM68"/>
<dbReference type="OrthoDB" id="4720638at2"/>
<dbReference type="CDD" id="cd01062">
    <property type="entry name" value="RNase_T2_prok"/>
    <property type="match status" value="1"/>
</dbReference>
<gene>
    <name evidence="4" type="ORF">DEA8626_03578</name>
</gene>
<dbReference type="SUPFAM" id="SSF55895">
    <property type="entry name" value="Ribonuclease Rh-like"/>
    <property type="match status" value="1"/>
</dbReference>
<keyword evidence="4" id="KW-0378">Hydrolase</keyword>
<dbReference type="PANTHER" id="PTHR11240">
    <property type="entry name" value="RIBONUCLEASE T2"/>
    <property type="match status" value="1"/>
</dbReference>
<dbReference type="InterPro" id="IPR039378">
    <property type="entry name" value="RNase_T2_prok"/>
</dbReference>
<accession>A0A2R8BM68</accession>
<dbReference type="GO" id="GO:0033897">
    <property type="term" value="F:ribonuclease T2 activity"/>
    <property type="evidence" value="ECO:0007669"/>
    <property type="project" value="InterPro"/>
</dbReference>
<evidence type="ECO:0000256" key="3">
    <source>
        <dbReference type="SAM" id="SignalP"/>
    </source>
</evidence>
<dbReference type="PROSITE" id="PS00530">
    <property type="entry name" value="RNASE_T2_1"/>
    <property type="match status" value="1"/>
</dbReference>
<name>A0A2R8BM68_9RHOB</name>
<evidence type="ECO:0000256" key="2">
    <source>
        <dbReference type="RuleBase" id="RU004328"/>
    </source>
</evidence>
<dbReference type="InterPro" id="IPR036430">
    <property type="entry name" value="RNase_T2-like_sf"/>
</dbReference>
<evidence type="ECO:0000256" key="1">
    <source>
        <dbReference type="ARBA" id="ARBA00007469"/>
    </source>
</evidence>
<organism evidence="4 5">
    <name type="scientific">Albidovulum aquaemixtae</name>
    <dbReference type="NCBI Taxonomy" id="1542388"/>
    <lineage>
        <taxon>Bacteria</taxon>
        <taxon>Pseudomonadati</taxon>
        <taxon>Pseudomonadota</taxon>
        <taxon>Alphaproteobacteria</taxon>
        <taxon>Rhodobacterales</taxon>
        <taxon>Paracoccaceae</taxon>
        <taxon>Albidovulum</taxon>
    </lineage>
</organism>